<evidence type="ECO:0000259" key="2">
    <source>
        <dbReference type="Pfam" id="PF25917"/>
    </source>
</evidence>
<dbReference type="Pfam" id="PF25917">
    <property type="entry name" value="BSH_RND"/>
    <property type="match status" value="1"/>
</dbReference>
<evidence type="ECO:0000256" key="1">
    <source>
        <dbReference type="SAM" id="Coils"/>
    </source>
</evidence>
<keyword evidence="1" id="KW-0175">Coiled coil</keyword>
<dbReference type="Gene3D" id="2.40.420.20">
    <property type="match status" value="1"/>
</dbReference>
<sequence>MRFLRHSLTGLFLMSITLALVVYAATLVGDAVRARLADEPATPQARERVFAVNTVIADPQTVTPVLTAYGEIRSRRTLELRASASGTLTELADGFEDGATVTEGQVLARIDPANAQSALDRAANDLRDAEIAARDAERAVQIARDTLTATQEQADLQQRAYDRQVDLQARNVGSASAVETAEIAAAGARQSVLSARNALAQAETAVDTTATALNRARIARDEARRTLDDTTIRAGFDGTLADVTAVEGGLVSTNEQLATLIDATRLEVAFRLSTAQFARLLDSAGQLLKLPLTATLDMQGIGLTVEGTITRDSASVGEGVTGRLVFARLDAPGGLKPGDFVEVAVEEPPLDSVALLPATAVDAGNTVLAIGPDDRLRALPVTLMRRQGDAVLVRGDDIAGQRIVAQRSPLLGAGIKVRDLTERAPPDAAAAPAEAEAELVELTPERREKLKAFITASNRMPEEMKTRILAQLDADRVPARMIERIESRIGG</sequence>
<dbReference type="PANTHER" id="PTHR30469:SF15">
    <property type="entry name" value="HLYD FAMILY OF SECRETION PROTEINS"/>
    <property type="match status" value="1"/>
</dbReference>
<dbReference type="AlphaFoldDB" id="A0A917EGK7"/>
<dbReference type="InterPro" id="IPR058625">
    <property type="entry name" value="MdtA-like_BSH"/>
</dbReference>
<dbReference type="Gene3D" id="2.40.30.170">
    <property type="match status" value="1"/>
</dbReference>
<dbReference type="GO" id="GO:0015562">
    <property type="term" value="F:efflux transmembrane transporter activity"/>
    <property type="evidence" value="ECO:0007669"/>
    <property type="project" value="TreeGrafter"/>
</dbReference>
<proteinExistence type="predicted"/>
<dbReference type="Gene3D" id="1.10.287.470">
    <property type="entry name" value="Helix hairpin bin"/>
    <property type="match status" value="1"/>
</dbReference>
<feature type="domain" description="Multidrug resistance protein MdtA-like barrel-sandwich hybrid" evidence="2">
    <location>
        <begin position="76"/>
        <end position="261"/>
    </location>
</feature>
<evidence type="ECO:0000313" key="3">
    <source>
        <dbReference type="EMBL" id="GGE40857.1"/>
    </source>
</evidence>
<feature type="coiled-coil region" evidence="1">
    <location>
        <begin position="119"/>
        <end position="153"/>
    </location>
</feature>
<protein>
    <recommendedName>
        <fullName evidence="2">Multidrug resistance protein MdtA-like barrel-sandwich hybrid domain-containing protein</fullName>
    </recommendedName>
</protein>
<dbReference type="Proteomes" id="UP000612855">
    <property type="component" value="Unassembled WGS sequence"/>
</dbReference>
<gene>
    <name evidence="3" type="ORF">GCM10011360_30510</name>
</gene>
<accession>A0A917EGK7</accession>
<keyword evidence="4" id="KW-1185">Reference proteome</keyword>
<dbReference type="EMBL" id="BMFJ01000002">
    <property type="protein sequence ID" value="GGE40857.1"/>
    <property type="molecule type" value="Genomic_DNA"/>
</dbReference>
<comment type="caution">
    <text evidence="3">The sequence shown here is derived from an EMBL/GenBank/DDBJ whole genome shotgun (WGS) entry which is preliminary data.</text>
</comment>
<dbReference type="GO" id="GO:1990281">
    <property type="term" value="C:efflux pump complex"/>
    <property type="evidence" value="ECO:0007669"/>
    <property type="project" value="TreeGrafter"/>
</dbReference>
<dbReference type="Gene3D" id="2.40.50.100">
    <property type="match status" value="2"/>
</dbReference>
<organism evidence="3 4">
    <name type="scientific">Primorskyibacter flagellatus</name>
    <dbReference type="NCBI Taxonomy" id="1387277"/>
    <lineage>
        <taxon>Bacteria</taxon>
        <taxon>Pseudomonadati</taxon>
        <taxon>Pseudomonadota</taxon>
        <taxon>Alphaproteobacteria</taxon>
        <taxon>Rhodobacterales</taxon>
        <taxon>Roseobacteraceae</taxon>
        <taxon>Primorskyibacter</taxon>
    </lineage>
</organism>
<dbReference type="RefSeq" id="WP_188478698.1">
    <property type="nucleotide sequence ID" value="NZ_BMFJ01000002.1"/>
</dbReference>
<name>A0A917EGK7_9RHOB</name>
<dbReference type="PANTHER" id="PTHR30469">
    <property type="entry name" value="MULTIDRUG RESISTANCE PROTEIN MDTA"/>
    <property type="match status" value="1"/>
</dbReference>
<evidence type="ECO:0000313" key="4">
    <source>
        <dbReference type="Proteomes" id="UP000612855"/>
    </source>
</evidence>
<dbReference type="SUPFAM" id="SSF111369">
    <property type="entry name" value="HlyD-like secretion proteins"/>
    <property type="match status" value="1"/>
</dbReference>
<reference evidence="4" key="1">
    <citation type="journal article" date="2019" name="Int. J. Syst. Evol. Microbiol.">
        <title>The Global Catalogue of Microorganisms (GCM) 10K type strain sequencing project: providing services to taxonomists for standard genome sequencing and annotation.</title>
        <authorList>
            <consortium name="The Broad Institute Genomics Platform"/>
            <consortium name="The Broad Institute Genome Sequencing Center for Infectious Disease"/>
            <person name="Wu L."/>
            <person name="Ma J."/>
        </authorList>
    </citation>
    <scope>NUCLEOTIDE SEQUENCE [LARGE SCALE GENOMIC DNA]</scope>
    <source>
        <strain evidence="4">CGMCC 1.12664</strain>
    </source>
</reference>